<sequence>MQTTIQAQPGLAGPMQRLNALAAEALAQYHAEIHAGGEPVYPAWVDDVAAVAEELARAQAAMHAPQEH</sequence>
<dbReference type="Proteomes" id="UP000187251">
    <property type="component" value="Unassembled WGS sequence"/>
</dbReference>
<evidence type="ECO:0000313" key="1">
    <source>
        <dbReference type="EMBL" id="OMG79325.1"/>
    </source>
</evidence>
<dbReference type="RefSeq" id="WP_026382279.1">
    <property type="nucleotide sequence ID" value="NZ_JAKLXT010000348.1"/>
</dbReference>
<dbReference type="EMBL" id="MJMN01000046">
    <property type="protein sequence ID" value="OMG79325.1"/>
    <property type="molecule type" value="Genomic_DNA"/>
</dbReference>
<comment type="caution">
    <text evidence="1">The sequence shown here is derived from an EMBL/GenBank/DDBJ whole genome shotgun (WGS) entry which is preliminary data.</text>
</comment>
<gene>
    <name evidence="1" type="ORF">BIZ92_15115</name>
</gene>
<protein>
    <submittedName>
        <fullName evidence="1">Uncharacterized protein</fullName>
    </submittedName>
</protein>
<name>A0A1R1JMD7_ALCXX</name>
<proteinExistence type="predicted"/>
<accession>A0A1R1JMD7</accession>
<reference evidence="1 2" key="1">
    <citation type="submission" date="2016-09" db="EMBL/GenBank/DDBJ databases">
        <title>Phylogenomics of Achromobacter.</title>
        <authorList>
            <person name="Jeukens J."/>
            <person name="Freschi L."/>
            <person name="Vincent A.T."/>
            <person name="Emond-Rheault J.-G."/>
            <person name="Kukavica-Ibrulj I."/>
            <person name="Charette S.J."/>
            <person name="Levesque R.C."/>
        </authorList>
    </citation>
    <scope>NUCLEOTIDE SEQUENCE [LARGE SCALE GENOMIC DNA]</scope>
    <source>
        <strain evidence="1 2">AUS488</strain>
    </source>
</reference>
<dbReference type="AlphaFoldDB" id="A0A1R1JMD7"/>
<evidence type="ECO:0000313" key="2">
    <source>
        <dbReference type="Proteomes" id="UP000187251"/>
    </source>
</evidence>
<organism evidence="1 2">
    <name type="scientific">Alcaligenes xylosoxydans xylosoxydans</name>
    <name type="common">Achromobacter xylosoxidans</name>
    <dbReference type="NCBI Taxonomy" id="85698"/>
    <lineage>
        <taxon>Bacteria</taxon>
        <taxon>Pseudomonadati</taxon>
        <taxon>Pseudomonadota</taxon>
        <taxon>Betaproteobacteria</taxon>
        <taxon>Burkholderiales</taxon>
        <taxon>Alcaligenaceae</taxon>
        <taxon>Achromobacter</taxon>
    </lineage>
</organism>